<feature type="transmembrane region" description="Helical" evidence="1">
    <location>
        <begin position="41"/>
        <end position="61"/>
    </location>
</feature>
<keyword evidence="1" id="KW-1133">Transmembrane helix</keyword>
<reference evidence="2 3" key="1">
    <citation type="submission" date="2017-06" db="EMBL/GenBank/DDBJ databases">
        <authorList>
            <person name="Kim H.J."/>
            <person name="Triplett B.A."/>
        </authorList>
    </citation>
    <scope>NUCLEOTIDE SEQUENCE [LARGE SCALE GENOMIC DNA]</scope>
    <source>
        <strain evidence="2 3">DSM 8800</strain>
    </source>
</reference>
<evidence type="ECO:0000313" key="2">
    <source>
        <dbReference type="EMBL" id="SNR23479.1"/>
    </source>
</evidence>
<feature type="transmembrane region" description="Helical" evidence="1">
    <location>
        <begin position="451"/>
        <end position="470"/>
    </location>
</feature>
<proteinExistence type="predicted"/>
<sequence>MPSSVVRGRPRSRLGPAAVFGANLLPLFGVLWFGWDPATLVVIYALELLFTLPLAGVKALFAKRPPRADHDESGTLSVSHPVTDHRGSIDLVRWLPPVYPRNLPFAAAVINGSAWFLIVIGAVLAGIVSAGDALMRPEVFVSALALVIGQSVETWRDYLQKEYETSSPYAVIETPARQTFFLAFVLMATPGIEAFGVEGVLVVLVMVKLLIEWSAYRAASDGGGRLTGWLAGPESAADAREPIDIPEDPPEATIPTDRRAVYYTTLFDVVGRFAPFAVGPFIVLWFIMIAVLGGEGTTVAVAAVSVLVAAAFLLTLAMRVLMGVLQYGWLEYRRYGDRLVAYDTLVSEPQWATKRSVIRDVQVVPDRFADRLCDTRTVAVTTGWGDEERRRYLGPTAHGDDLIERFELPAVSTDLDPIDRRPIAVVIGSLAVFGVGTLLLVIGPWVTAGEVLFAGLVYGVFGIPFVGLLLRGVWVQAYPERTADPADR</sequence>
<dbReference type="AlphaFoldDB" id="A0A238UQA2"/>
<accession>A0A238UQA2</accession>
<organism evidence="2 3">
    <name type="scientific">Halorubrum vacuolatum</name>
    <name type="common">Natronobacterium vacuolatum</name>
    <dbReference type="NCBI Taxonomy" id="63740"/>
    <lineage>
        <taxon>Archaea</taxon>
        <taxon>Methanobacteriati</taxon>
        <taxon>Methanobacteriota</taxon>
        <taxon>Stenosarchaea group</taxon>
        <taxon>Halobacteria</taxon>
        <taxon>Halobacteriales</taxon>
        <taxon>Haloferacaceae</taxon>
        <taxon>Halorubrum</taxon>
    </lineage>
</organism>
<protein>
    <submittedName>
        <fullName evidence="2">Uncharacterized protein</fullName>
    </submittedName>
</protein>
<keyword evidence="3" id="KW-1185">Reference proteome</keyword>
<feature type="transmembrane region" description="Helical" evidence="1">
    <location>
        <begin position="180"/>
        <end position="207"/>
    </location>
</feature>
<dbReference type="EMBL" id="FZNQ01000001">
    <property type="protein sequence ID" value="SNR23479.1"/>
    <property type="molecule type" value="Genomic_DNA"/>
</dbReference>
<feature type="transmembrane region" description="Helical" evidence="1">
    <location>
        <begin position="103"/>
        <end position="128"/>
    </location>
</feature>
<evidence type="ECO:0000256" key="1">
    <source>
        <dbReference type="SAM" id="Phobius"/>
    </source>
</evidence>
<dbReference type="InterPro" id="IPR045466">
    <property type="entry name" value="DUF6498"/>
</dbReference>
<dbReference type="Pfam" id="PF20108">
    <property type="entry name" value="DUF6498"/>
    <property type="match status" value="1"/>
</dbReference>
<dbReference type="Proteomes" id="UP000198397">
    <property type="component" value="Unassembled WGS sequence"/>
</dbReference>
<feature type="transmembrane region" description="Helical" evidence="1">
    <location>
        <begin position="273"/>
        <end position="293"/>
    </location>
</feature>
<keyword evidence="1" id="KW-0472">Membrane</keyword>
<evidence type="ECO:0000313" key="3">
    <source>
        <dbReference type="Proteomes" id="UP000198397"/>
    </source>
</evidence>
<feature type="transmembrane region" description="Helical" evidence="1">
    <location>
        <begin position="12"/>
        <end position="35"/>
    </location>
</feature>
<feature type="transmembrane region" description="Helical" evidence="1">
    <location>
        <begin position="423"/>
        <end position="445"/>
    </location>
</feature>
<dbReference type="OrthoDB" id="169315at2157"/>
<keyword evidence="1" id="KW-0812">Transmembrane</keyword>
<dbReference type="RefSeq" id="WP_218818901.1">
    <property type="nucleotide sequence ID" value="NZ_FZNQ01000001.1"/>
</dbReference>
<name>A0A238UQA2_HALVU</name>
<feature type="transmembrane region" description="Helical" evidence="1">
    <location>
        <begin position="299"/>
        <end position="325"/>
    </location>
</feature>
<gene>
    <name evidence="2" type="ORF">SAMN06264855_101125</name>
</gene>